<dbReference type="Pfam" id="PF04134">
    <property type="entry name" value="DCC1-like"/>
    <property type="match status" value="1"/>
</dbReference>
<evidence type="ECO:0000313" key="2">
    <source>
        <dbReference type="EMBL" id="MBX7483353.1"/>
    </source>
</evidence>
<accession>A0ABS7J7Q4</accession>
<protein>
    <submittedName>
        <fullName evidence="2">Thiol-disulfide oxidoreductase DCC family protein</fullName>
    </submittedName>
</protein>
<dbReference type="PANTHER" id="PTHR33639:SF2">
    <property type="entry name" value="DUF393 DOMAIN-CONTAINING PROTEIN"/>
    <property type="match status" value="1"/>
</dbReference>
<feature type="region of interest" description="Disordered" evidence="1">
    <location>
        <begin position="1"/>
        <end position="23"/>
    </location>
</feature>
<name>A0ABS7J7Q4_9SPHN</name>
<dbReference type="EMBL" id="JAIGNO010000008">
    <property type="protein sequence ID" value="MBX7483353.1"/>
    <property type="molecule type" value="Genomic_DNA"/>
</dbReference>
<feature type="compositionally biased region" description="Low complexity" evidence="1">
    <location>
        <begin position="10"/>
        <end position="22"/>
    </location>
</feature>
<evidence type="ECO:0000313" key="3">
    <source>
        <dbReference type="Proteomes" id="UP000755104"/>
    </source>
</evidence>
<dbReference type="RefSeq" id="WP_221558973.1">
    <property type="nucleotide sequence ID" value="NZ_JAIGNO010000008.1"/>
</dbReference>
<evidence type="ECO:0000256" key="1">
    <source>
        <dbReference type="SAM" id="MobiDB-lite"/>
    </source>
</evidence>
<organism evidence="2 3">
    <name type="scientific">Qipengyuania qiaonensis</name>
    <dbReference type="NCBI Taxonomy" id="2867240"/>
    <lineage>
        <taxon>Bacteria</taxon>
        <taxon>Pseudomonadati</taxon>
        <taxon>Pseudomonadota</taxon>
        <taxon>Alphaproteobacteria</taxon>
        <taxon>Sphingomonadales</taxon>
        <taxon>Erythrobacteraceae</taxon>
        <taxon>Qipengyuania</taxon>
    </lineage>
</organism>
<reference evidence="2 3" key="1">
    <citation type="submission" date="2021-08" db="EMBL/GenBank/DDBJ databases">
        <title>Comparative Genomics Analysis of the Genus Qipengyuania Reveals Extensive Genetic Diversity and Metabolic Versatility, Including the Description of Fifteen Novel Species.</title>
        <authorList>
            <person name="Liu Y."/>
        </authorList>
    </citation>
    <scope>NUCLEOTIDE SEQUENCE [LARGE SCALE GENOMIC DNA]</scope>
    <source>
        <strain evidence="2 3">6D47A</strain>
    </source>
</reference>
<proteinExistence type="predicted"/>
<dbReference type="Proteomes" id="UP000755104">
    <property type="component" value="Unassembled WGS sequence"/>
</dbReference>
<dbReference type="InterPro" id="IPR007263">
    <property type="entry name" value="DCC1-like"/>
</dbReference>
<comment type="caution">
    <text evidence="2">The sequence shown here is derived from an EMBL/GenBank/DDBJ whole genome shotgun (WGS) entry which is preliminary data.</text>
</comment>
<gene>
    <name evidence="2" type="ORF">K3174_12500</name>
</gene>
<sequence length="154" mass="17523">MKHRSSNQLTSEPESSTQTSSPAEVSPVIVYDGHCVLCSANARFVLKHDRQGRFRLAAMQGPAGAALMRRVGVDPDDPDTLIVVDGMRVLRDSNAVLAIWAGLGWPWRVSTVFQLIPRALRDFVYRLIARNRYRLFGWREQCFVPDARWQDRIL</sequence>
<dbReference type="PANTHER" id="PTHR33639">
    <property type="entry name" value="THIOL-DISULFIDE OXIDOREDUCTASE DCC"/>
    <property type="match status" value="1"/>
</dbReference>
<dbReference type="InterPro" id="IPR052927">
    <property type="entry name" value="DCC_oxidoreductase"/>
</dbReference>
<keyword evidence="3" id="KW-1185">Reference proteome</keyword>